<dbReference type="Pfam" id="PF02171">
    <property type="entry name" value="Piwi"/>
    <property type="match status" value="1"/>
</dbReference>
<dbReference type="STRING" id="34506.A0A090L8X3"/>
<accession>A0A090L8X3</accession>
<evidence type="ECO:0000313" key="6">
    <source>
        <dbReference type="WormBase" id="SRAE_1000222600"/>
    </source>
</evidence>
<dbReference type="Pfam" id="PF02170">
    <property type="entry name" value="PAZ"/>
    <property type="match status" value="1"/>
</dbReference>
<dbReference type="Proteomes" id="UP000035682">
    <property type="component" value="Unplaced"/>
</dbReference>
<dbReference type="InterPro" id="IPR036085">
    <property type="entry name" value="PAZ_dom_sf"/>
</dbReference>
<dbReference type="PROSITE" id="PS50822">
    <property type="entry name" value="PIWI"/>
    <property type="match status" value="1"/>
</dbReference>
<dbReference type="SUPFAM" id="SSF101690">
    <property type="entry name" value="PAZ domain"/>
    <property type="match status" value="1"/>
</dbReference>
<reference evidence="3 4" key="1">
    <citation type="submission" date="2014-09" db="EMBL/GenBank/DDBJ databases">
        <authorList>
            <person name="Martin A.A."/>
        </authorList>
    </citation>
    <scope>NUCLEOTIDE SEQUENCE</scope>
    <source>
        <strain evidence="4">ED321</strain>
        <strain evidence="3">ED321 Heterogonic</strain>
    </source>
</reference>
<dbReference type="OrthoDB" id="10252740at2759"/>
<dbReference type="InterPro" id="IPR012337">
    <property type="entry name" value="RNaseH-like_sf"/>
</dbReference>
<dbReference type="PROSITE" id="PS50821">
    <property type="entry name" value="PAZ"/>
    <property type="match status" value="1"/>
</dbReference>
<evidence type="ECO:0000313" key="3">
    <source>
        <dbReference type="EMBL" id="CEF63970.1"/>
    </source>
</evidence>
<dbReference type="CDD" id="cd02846">
    <property type="entry name" value="PAZ_argonaute_like"/>
    <property type="match status" value="1"/>
</dbReference>
<dbReference type="Gene3D" id="3.40.50.2300">
    <property type="match status" value="1"/>
</dbReference>
<dbReference type="eggNOG" id="KOG1041">
    <property type="taxonomic scope" value="Eukaryota"/>
</dbReference>
<dbReference type="InterPro" id="IPR003165">
    <property type="entry name" value="Piwi"/>
</dbReference>
<sequence length="893" mass="102497">MDDSKILSSQTFVIKVDEKSIGYRYFVGIDILSKKSDTTWKVSGDGGKKLHPIMKLELLQACKSLVLHAFEMKNGFGDKNTYFIYDGASNLISSKEITKEEVIIPSSEVPIDTKVISKGRSVRITLKPQSKFFELDIGNINKIVHLPVNDEEKSIIFRFLENLVISPFMYPFKKDDEGYITQLGSGKNFIRLKPEDDSSKTCGDGRCVIPGITRSLVELNLNDKPSIALSFDYSENVYYKGGNLATIIQEITKSSSISYSTLQNAVNNTSILGVYLKTNHRKNGNIFKLKNSFTRESGRNKIITIKKEDKERSISVSQYFEERYNRKLKYPDWPLFIKMEKKVTYEDGEKISREYETYYPLEVLDIIPGQCVPVPKMDSLSSKVQQRINTKGPLDRKRNTYNELYRMGMFDRNIPLFKSFGISLEPKASFFSGEVLSDVLYTPKSSRPLVVQKGKISNNRDNVCNPTSLKKELYIVYWNAKEDYIKDFSRKYIEICEKNGIIFHGPPIIQEVKGDFRDVNKAPDVFAKEMNRIIKNFDNSFLIYIDSKFEKSHLALKYYEQKFGVLTQHLTLEVVKNLPTKYDSMKNVINKTNAKLGGSNFKIDLKDELSYYNVESKNVLYIGFDINTSSIGSMTADSTINVGSWAANVSKNREQFISDYWYQMKNDYLLFDDDQMKLEIEKIFRKWRKNISDKPPKTIIVFRTGLSQANFQASCNEEVDNFEKCVNEFSDKIFKSSKIPYSWIYVNRTSNLRLYNKDDKGCPTNIEAGTYVYKDLSILGNSRIVGKSYANCLGTAKLPLYTLGRDTNSTRLDAEKIMNIVNMLCYKYDIISSAVSLPAVSYIAIETSKRGNNNLLAEKNDQSTQYTQDDDIKRKNQNLSYTNSKLNELRFNA</sequence>
<dbReference type="InterPro" id="IPR036397">
    <property type="entry name" value="RNaseH_sf"/>
</dbReference>
<evidence type="ECO:0000313" key="5">
    <source>
        <dbReference type="WBParaSite" id="SRAE_1000222600.1"/>
    </source>
</evidence>
<reference evidence="5" key="2">
    <citation type="submission" date="2020-12" db="UniProtKB">
        <authorList>
            <consortium name="WormBaseParasite"/>
        </authorList>
    </citation>
    <scope>IDENTIFICATION</scope>
</reference>
<dbReference type="Gene3D" id="3.30.420.10">
    <property type="entry name" value="Ribonuclease H-like superfamily/Ribonuclease H"/>
    <property type="match status" value="1"/>
</dbReference>
<proteinExistence type="predicted"/>
<dbReference type="EMBL" id="LN609528">
    <property type="protein sequence ID" value="CEF63970.1"/>
    <property type="molecule type" value="Genomic_DNA"/>
</dbReference>
<dbReference type="WormBase" id="SRAE_1000222600">
    <property type="protein sequence ID" value="SRP11875"/>
    <property type="gene ID" value="WBGene00258840"/>
</dbReference>
<dbReference type="PANTHER" id="PTHR22891">
    <property type="entry name" value="EUKARYOTIC TRANSLATION INITIATION FACTOR 2C"/>
    <property type="match status" value="1"/>
</dbReference>
<protein>
    <submittedName>
        <fullName evidence="3">Protein argonaute-2</fullName>
    </submittedName>
</protein>
<dbReference type="GeneID" id="36376335"/>
<evidence type="ECO:0000259" key="1">
    <source>
        <dbReference type="PROSITE" id="PS50821"/>
    </source>
</evidence>
<dbReference type="SUPFAM" id="SSF53098">
    <property type="entry name" value="Ribonuclease H-like"/>
    <property type="match status" value="1"/>
</dbReference>
<dbReference type="CTD" id="36376335"/>
<dbReference type="AlphaFoldDB" id="A0A090L8X3"/>
<feature type="domain" description="Piwi" evidence="2">
    <location>
        <begin position="564"/>
        <end position="758"/>
    </location>
</feature>
<dbReference type="WBParaSite" id="SRAE_1000222600.1">
    <property type="protein sequence ID" value="SRAE_1000222600.1"/>
    <property type="gene ID" value="WBGene00258840"/>
</dbReference>
<dbReference type="SMART" id="SM00950">
    <property type="entry name" value="Piwi"/>
    <property type="match status" value="1"/>
</dbReference>
<dbReference type="Gene3D" id="2.170.260.10">
    <property type="entry name" value="paz domain"/>
    <property type="match status" value="1"/>
</dbReference>
<name>A0A090L8X3_STRRB</name>
<evidence type="ECO:0000259" key="2">
    <source>
        <dbReference type="PROSITE" id="PS50822"/>
    </source>
</evidence>
<dbReference type="RefSeq" id="XP_024503171.1">
    <property type="nucleotide sequence ID" value="XM_024649278.1"/>
</dbReference>
<dbReference type="GO" id="GO:0003723">
    <property type="term" value="F:RNA binding"/>
    <property type="evidence" value="ECO:0007669"/>
    <property type="project" value="InterPro"/>
</dbReference>
<dbReference type="InterPro" id="IPR003100">
    <property type="entry name" value="PAZ_dom"/>
</dbReference>
<gene>
    <name evidence="3 5 6" type="ORF">SRAE_1000222600</name>
</gene>
<feature type="domain" description="PAZ" evidence="1">
    <location>
        <begin position="246"/>
        <end position="368"/>
    </location>
</feature>
<organism evidence="3">
    <name type="scientific">Strongyloides ratti</name>
    <name type="common">Parasitic roundworm</name>
    <dbReference type="NCBI Taxonomy" id="34506"/>
    <lineage>
        <taxon>Eukaryota</taxon>
        <taxon>Metazoa</taxon>
        <taxon>Ecdysozoa</taxon>
        <taxon>Nematoda</taxon>
        <taxon>Chromadorea</taxon>
        <taxon>Rhabditida</taxon>
        <taxon>Tylenchina</taxon>
        <taxon>Panagrolaimomorpha</taxon>
        <taxon>Strongyloidoidea</taxon>
        <taxon>Strongyloididae</taxon>
        <taxon>Strongyloides</taxon>
    </lineage>
</organism>
<evidence type="ECO:0000313" key="4">
    <source>
        <dbReference type="Proteomes" id="UP000035682"/>
    </source>
</evidence>
<keyword evidence="4" id="KW-1185">Reference proteome</keyword>